<accession>S8D1E1</accession>
<feature type="non-terminal residue" evidence="2">
    <location>
        <position position="80"/>
    </location>
</feature>
<sequence length="80" mass="9213">IERENAELTREVGDLEEGRSLPIDQPPSDSINELLSLYHERDGDELFRELTAMASSFREKVSNLKRKSMEEIRFDAAEAM</sequence>
<evidence type="ECO:0000313" key="3">
    <source>
        <dbReference type="Proteomes" id="UP000015453"/>
    </source>
</evidence>
<dbReference type="AlphaFoldDB" id="S8D1E1"/>
<feature type="compositionally biased region" description="Basic and acidic residues" evidence="1">
    <location>
        <begin position="1"/>
        <end position="19"/>
    </location>
</feature>
<gene>
    <name evidence="2" type="ORF">M569_01171</name>
</gene>
<organism evidence="2 3">
    <name type="scientific">Genlisea aurea</name>
    <dbReference type="NCBI Taxonomy" id="192259"/>
    <lineage>
        <taxon>Eukaryota</taxon>
        <taxon>Viridiplantae</taxon>
        <taxon>Streptophyta</taxon>
        <taxon>Embryophyta</taxon>
        <taxon>Tracheophyta</taxon>
        <taxon>Spermatophyta</taxon>
        <taxon>Magnoliopsida</taxon>
        <taxon>eudicotyledons</taxon>
        <taxon>Gunneridae</taxon>
        <taxon>Pentapetalae</taxon>
        <taxon>asterids</taxon>
        <taxon>lamiids</taxon>
        <taxon>Lamiales</taxon>
        <taxon>Lentibulariaceae</taxon>
        <taxon>Genlisea</taxon>
    </lineage>
</organism>
<protein>
    <submittedName>
        <fullName evidence="2">Uncharacterized protein</fullName>
    </submittedName>
</protein>
<dbReference type="EMBL" id="AUSU01000386">
    <property type="protein sequence ID" value="EPS73594.1"/>
    <property type="molecule type" value="Genomic_DNA"/>
</dbReference>
<feature type="region of interest" description="Disordered" evidence="1">
    <location>
        <begin position="1"/>
        <end position="28"/>
    </location>
</feature>
<keyword evidence="3" id="KW-1185">Reference proteome</keyword>
<comment type="caution">
    <text evidence="2">The sequence shown here is derived from an EMBL/GenBank/DDBJ whole genome shotgun (WGS) entry which is preliminary data.</text>
</comment>
<reference evidence="2 3" key="1">
    <citation type="journal article" date="2013" name="BMC Genomics">
        <title>The miniature genome of a carnivorous plant Genlisea aurea contains a low number of genes and short non-coding sequences.</title>
        <authorList>
            <person name="Leushkin E.V."/>
            <person name="Sutormin R.A."/>
            <person name="Nabieva E.R."/>
            <person name="Penin A.A."/>
            <person name="Kondrashov A.S."/>
            <person name="Logacheva M.D."/>
        </authorList>
    </citation>
    <scope>NUCLEOTIDE SEQUENCE [LARGE SCALE GENOMIC DNA]</scope>
</reference>
<name>S8D1E1_9LAMI</name>
<feature type="non-terminal residue" evidence="2">
    <location>
        <position position="1"/>
    </location>
</feature>
<evidence type="ECO:0000256" key="1">
    <source>
        <dbReference type="SAM" id="MobiDB-lite"/>
    </source>
</evidence>
<proteinExistence type="predicted"/>
<evidence type="ECO:0000313" key="2">
    <source>
        <dbReference type="EMBL" id="EPS73594.1"/>
    </source>
</evidence>
<dbReference type="Proteomes" id="UP000015453">
    <property type="component" value="Unassembled WGS sequence"/>
</dbReference>